<feature type="region of interest" description="Disordered" evidence="4">
    <location>
        <begin position="146"/>
        <end position="186"/>
    </location>
</feature>
<evidence type="ECO:0000256" key="2">
    <source>
        <dbReference type="PROSITE-ProRule" id="PRU00023"/>
    </source>
</evidence>
<dbReference type="SMART" id="SM00248">
    <property type="entry name" value="ANK"/>
    <property type="match status" value="3"/>
</dbReference>
<dbReference type="InterPro" id="IPR002110">
    <property type="entry name" value="Ankyrin_rpt"/>
</dbReference>
<dbReference type="Pfam" id="PF07653">
    <property type="entry name" value="SH3_2"/>
    <property type="match status" value="1"/>
</dbReference>
<feature type="region of interest" description="Disordered" evidence="4">
    <location>
        <begin position="734"/>
        <end position="753"/>
    </location>
</feature>
<dbReference type="InterPro" id="IPR036034">
    <property type="entry name" value="PDZ_sf"/>
</dbReference>
<accession>A0A653D5Y7</accession>
<protein>
    <recommendedName>
        <fullName evidence="9">PDZ domain-containing protein</fullName>
    </recommendedName>
</protein>
<keyword evidence="1 3" id="KW-0728">SH3 domain</keyword>
<dbReference type="Pfam" id="PF12796">
    <property type="entry name" value="Ank_2"/>
    <property type="match status" value="1"/>
</dbReference>
<dbReference type="PROSITE" id="PS50106">
    <property type="entry name" value="PDZ"/>
    <property type="match status" value="1"/>
</dbReference>
<evidence type="ECO:0000259" key="6">
    <source>
        <dbReference type="PROSITE" id="PS50106"/>
    </source>
</evidence>
<evidence type="ECO:0000313" key="7">
    <source>
        <dbReference type="EMBL" id="VEN55602.1"/>
    </source>
</evidence>
<dbReference type="GO" id="GO:0030160">
    <property type="term" value="F:synaptic receptor adaptor activity"/>
    <property type="evidence" value="ECO:0007669"/>
    <property type="project" value="TreeGrafter"/>
</dbReference>
<proteinExistence type="predicted"/>
<feature type="repeat" description="ANK" evidence="2">
    <location>
        <begin position="41"/>
        <end position="73"/>
    </location>
</feature>
<dbReference type="OrthoDB" id="445896at2759"/>
<organism evidence="7 8">
    <name type="scientific">Callosobruchus maculatus</name>
    <name type="common">Southern cowpea weevil</name>
    <name type="synonym">Pulse bruchid</name>
    <dbReference type="NCBI Taxonomy" id="64391"/>
    <lineage>
        <taxon>Eukaryota</taxon>
        <taxon>Metazoa</taxon>
        <taxon>Ecdysozoa</taxon>
        <taxon>Arthropoda</taxon>
        <taxon>Hexapoda</taxon>
        <taxon>Insecta</taxon>
        <taxon>Pterygota</taxon>
        <taxon>Neoptera</taxon>
        <taxon>Endopterygota</taxon>
        <taxon>Coleoptera</taxon>
        <taxon>Polyphaga</taxon>
        <taxon>Cucujiformia</taxon>
        <taxon>Chrysomeloidea</taxon>
        <taxon>Chrysomelidae</taxon>
        <taxon>Bruchinae</taxon>
        <taxon>Bruchini</taxon>
        <taxon>Callosobruchus</taxon>
    </lineage>
</organism>
<dbReference type="InterPro" id="IPR001452">
    <property type="entry name" value="SH3_domain"/>
</dbReference>
<feature type="region of interest" description="Disordered" evidence="4">
    <location>
        <begin position="560"/>
        <end position="597"/>
    </location>
</feature>
<dbReference type="CDD" id="cd06746">
    <property type="entry name" value="PDZ_SHANK1_3-like"/>
    <property type="match status" value="1"/>
</dbReference>
<dbReference type="GO" id="GO:0043197">
    <property type="term" value="C:dendritic spine"/>
    <property type="evidence" value="ECO:0007669"/>
    <property type="project" value="TreeGrafter"/>
</dbReference>
<feature type="region of interest" description="Disordered" evidence="4">
    <location>
        <begin position="514"/>
        <end position="542"/>
    </location>
</feature>
<dbReference type="SMART" id="SM00228">
    <property type="entry name" value="PDZ"/>
    <property type="match status" value="1"/>
</dbReference>
<dbReference type="GO" id="GO:0014069">
    <property type="term" value="C:postsynaptic density"/>
    <property type="evidence" value="ECO:0007669"/>
    <property type="project" value="TreeGrafter"/>
</dbReference>
<dbReference type="GO" id="GO:0045211">
    <property type="term" value="C:postsynaptic membrane"/>
    <property type="evidence" value="ECO:0007669"/>
    <property type="project" value="TreeGrafter"/>
</dbReference>
<feature type="compositionally biased region" description="Polar residues" evidence="4">
    <location>
        <begin position="567"/>
        <end position="582"/>
    </location>
</feature>
<dbReference type="GO" id="GO:0035255">
    <property type="term" value="F:ionotropic glutamate receptor binding"/>
    <property type="evidence" value="ECO:0007669"/>
    <property type="project" value="TreeGrafter"/>
</dbReference>
<keyword evidence="8" id="KW-1185">Reference proteome</keyword>
<dbReference type="Gene3D" id="1.25.40.20">
    <property type="entry name" value="Ankyrin repeat-containing domain"/>
    <property type="match status" value="1"/>
</dbReference>
<dbReference type="SMART" id="SM00326">
    <property type="entry name" value="SH3"/>
    <property type="match status" value="1"/>
</dbReference>
<dbReference type="InterPro" id="IPR036028">
    <property type="entry name" value="SH3-like_dom_sf"/>
</dbReference>
<dbReference type="Pfam" id="PF00595">
    <property type="entry name" value="PDZ"/>
    <property type="match status" value="1"/>
</dbReference>
<feature type="region of interest" description="Disordered" evidence="4">
    <location>
        <begin position="759"/>
        <end position="789"/>
    </location>
</feature>
<dbReference type="PROSITE" id="PS50088">
    <property type="entry name" value="ANK_REPEAT"/>
    <property type="match status" value="1"/>
</dbReference>
<dbReference type="Gene3D" id="2.30.42.10">
    <property type="match status" value="1"/>
</dbReference>
<feature type="compositionally biased region" description="Low complexity" evidence="4">
    <location>
        <begin position="162"/>
        <end position="180"/>
    </location>
</feature>
<evidence type="ECO:0000259" key="5">
    <source>
        <dbReference type="PROSITE" id="PS50002"/>
    </source>
</evidence>
<dbReference type="PROSITE" id="PS50002">
    <property type="entry name" value="SH3"/>
    <property type="match status" value="1"/>
</dbReference>
<dbReference type="AlphaFoldDB" id="A0A653D5Y7"/>
<feature type="domain" description="PDZ" evidence="6">
    <location>
        <begin position="385"/>
        <end position="474"/>
    </location>
</feature>
<feature type="compositionally biased region" description="Pro residues" evidence="4">
    <location>
        <begin position="739"/>
        <end position="750"/>
    </location>
</feature>
<name>A0A653D5Y7_CALMS</name>
<dbReference type="InterPro" id="IPR001478">
    <property type="entry name" value="PDZ"/>
</dbReference>
<evidence type="ECO:0000256" key="4">
    <source>
        <dbReference type="SAM" id="MobiDB-lite"/>
    </source>
</evidence>
<sequence length="789" mass="81801">MVPWGVAAFQIGICNACKNDLLAHLEHLLFYGADMNARNASGNTPLHVCAVNGQDSCARQLLFRGADRLALNYANQTPCQVAVIAGNMELAELIQNYRQEDVVPFRGPPAYNPRRRSAAFACSGGATISATCWTARSPSLCGLSSAAGSPRPLPASSGGGSTSSASSSLSGKDQQSSIQSSGGGGVHLSLYEPDTASIVTDKSLGDTSDIISDSSGVGTANSDTTTCSATGGGGNHVGGGAGGTHGAMGVLMPAGSTVVCVQPFQAEEEGQLTIREGDIIEVTGATDDGFLEGTVRGSSGARTSSGLFPAGAVQEVRMRHSQHVQAAVARGQQAGPTGGQPITRVAGRRESAAGVGQGAAGKQFATAPRTAKGKGHWNLPAEPRTVVLHKGKKGFGFILRGAKATSPLLDLTPSEKCPALQYLDDVDPGGVADMAGLRKGDFLLEINNEDVSTSSHERVVELIRSSGDLVQMTVVTCVPGLPTSRSALPVGQGAGPTPSTMGGRQYAATLPRKAMGGAGVGGGTPRAQHAPLPPRRDPKTTLSVGRARAKSMVAGLVTEVDQEDPKNSSVESMQQLNSTHSTPVPPRTASIRQRPASARIASAALEELFRDKEAEERLTSARFQQREGELMSSRFQGTNTLGSPVKNKVYASVAEMKRSKKQSSKVRFTDLFFPLKSHGGLKRTFHSTPDLAQECAAAAATTPSAANRQSTYSTAGTTYAFHRSQEDVSTVGGGARGLLPPPTHPPPPVPVGQVIKVEIGGSRASGGKGEYDRVVAQPQDRTQEQGEEG</sequence>
<dbReference type="Proteomes" id="UP000410492">
    <property type="component" value="Unassembled WGS sequence"/>
</dbReference>
<dbReference type="Gene3D" id="2.30.30.40">
    <property type="entry name" value="SH3 Domains"/>
    <property type="match status" value="1"/>
</dbReference>
<dbReference type="PANTHER" id="PTHR24135:SF28">
    <property type="entry name" value="LD13733P"/>
    <property type="match status" value="1"/>
</dbReference>
<feature type="domain" description="SH3" evidence="5">
    <location>
        <begin position="253"/>
        <end position="318"/>
    </location>
</feature>
<evidence type="ECO:0000313" key="8">
    <source>
        <dbReference type="Proteomes" id="UP000410492"/>
    </source>
</evidence>
<dbReference type="SUPFAM" id="SSF50044">
    <property type="entry name" value="SH3-domain"/>
    <property type="match status" value="1"/>
</dbReference>
<gene>
    <name evidence="7" type="ORF">CALMAC_LOCUS14741</name>
</gene>
<dbReference type="SUPFAM" id="SSF50156">
    <property type="entry name" value="PDZ domain-like"/>
    <property type="match status" value="1"/>
</dbReference>
<dbReference type="EMBL" id="CAACVG010010346">
    <property type="protein sequence ID" value="VEN55602.1"/>
    <property type="molecule type" value="Genomic_DNA"/>
</dbReference>
<dbReference type="PANTHER" id="PTHR24135">
    <property type="entry name" value="SH3 AND MULTIPLE ANKYRIN REPEAT DOMAINS PROTEIN"/>
    <property type="match status" value="1"/>
</dbReference>
<dbReference type="PROSITE" id="PS50297">
    <property type="entry name" value="ANK_REP_REGION"/>
    <property type="match status" value="1"/>
</dbReference>
<feature type="region of interest" description="Disordered" evidence="4">
    <location>
        <begin position="354"/>
        <end position="378"/>
    </location>
</feature>
<dbReference type="SUPFAM" id="SSF48403">
    <property type="entry name" value="Ankyrin repeat"/>
    <property type="match status" value="1"/>
</dbReference>
<reference evidence="7 8" key="1">
    <citation type="submission" date="2019-01" db="EMBL/GenBank/DDBJ databases">
        <authorList>
            <person name="Sayadi A."/>
        </authorList>
    </citation>
    <scope>NUCLEOTIDE SEQUENCE [LARGE SCALE GENOMIC DNA]</scope>
</reference>
<dbReference type="FunFam" id="2.30.42.10:FF:000018">
    <property type="entry name" value="SH3 and multiple ankyrin repeat domains protein 2"/>
    <property type="match status" value="1"/>
</dbReference>
<keyword evidence="2" id="KW-0040">ANK repeat</keyword>
<dbReference type="InterPro" id="IPR036770">
    <property type="entry name" value="Ankyrin_rpt-contain_sf"/>
</dbReference>
<dbReference type="InterPro" id="IPR051569">
    <property type="entry name" value="SHANK"/>
</dbReference>
<evidence type="ECO:0000256" key="3">
    <source>
        <dbReference type="PROSITE-ProRule" id="PRU00192"/>
    </source>
</evidence>
<evidence type="ECO:0008006" key="9">
    <source>
        <dbReference type="Google" id="ProtNLM"/>
    </source>
</evidence>
<evidence type="ECO:0000256" key="1">
    <source>
        <dbReference type="ARBA" id="ARBA00022443"/>
    </source>
</evidence>